<dbReference type="Pfam" id="PF09270">
    <property type="entry name" value="BTD"/>
    <property type="match status" value="1"/>
</dbReference>
<evidence type="ECO:0000256" key="5">
    <source>
        <dbReference type="ARBA" id="ARBA00023163"/>
    </source>
</evidence>
<dbReference type="Gene3D" id="2.60.40.1450">
    <property type="entry name" value="LAG1, DNA binding domain"/>
    <property type="match status" value="1"/>
</dbReference>
<comment type="similarity">
    <text evidence="2">Belongs to the Su(H) family.</text>
</comment>
<dbReference type="SMART" id="SM01267">
    <property type="entry name" value="LAG1_DNAbind"/>
    <property type="match status" value="1"/>
</dbReference>
<proteinExistence type="inferred from homology"/>
<keyword evidence="11" id="KW-1185">Reference proteome</keyword>
<dbReference type="InterPro" id="IPR014756">
    <property type="entry name" value="Ig_E-set"/>
</dbReference>
<evidence type="ECO:0000256" key="1">
    <source>
        <dbReference type="ARBA" id="ARBA00004123"/>
    </source>
</evidence>
<dbReference type="GO" id="GO:0001228">
    <property type="term" value="F:DNA-binding transcription activator activity, RNA polymerase II-specific"/>
    <property type="evidence" value="ECO:0007669"/>
    <property type="project" value="InterPro"/>
</dbReference>
<dbReference type="PANTHER" id="PTHR10665">
    <property type="entry name" value="RECOMBINING BINDING PROTEIN SUPPRESSOR OF HAIRLESS"/>
    <property type="match status" value="1"/>
</dbReference>
<evidence type="ECO:0000256" key="6">
    <source>
        <dbReference type="ARBA" id="ARBA00023242"/>
    </source>
</evidence>
<evidence type="ECO:0000313" key="10">
    <source>
        <dbReference type="EMBL" id="KAH7958168.1"/>
    </source>
</evidence>
<accession>A0A9J6CZC5</accession>
<dbReference type="GO" id="GO:0000978">
    <property type="term" value="F:RNA polymerase II cis-regulatory region sequence-specific DNA binding"/>
    <property type="evidence" value="ECO:0007669"/>
    <property type="project" value="InterPro"/>
</dbReference>
<dbReference type="InterPro" id="IPR015351">
    <property type="entry name" value="RBP-J/Cbf11/Cbf12_DNA-bd"/>
</dbReference>
<dbReference type="GO" id="GO:0005634">
    <property type="term" value="C:nucleus"/>
    <property type="evidence" value="ECO:0007669"/>
    <property type="project" value="UniProtKB-SubCell"/>
</dbReference>
<dbReference type="Gene3D" id="2.60.40.10">
    <property type="entry name" value="Immunoglobulins"/>
    <property type="match status" value="1"/>
</dbReference>
<dbReference type="AlphaFoldDB" id="A0A9J6CZC5"/>
<keyword evidence="5" id="KW-0804">Transcription</keyword>
<evidence type="ECO:0008006" key="12">
    <source>
        <dbReference type="Google" id="ProtNLM"/>
    </source>
</evidence>
<evidence type="ECO:0000256" key="2">
    <source>
        <dbReference type="ARBA" id="ARBA00009704"/>
    </source>
</evidence>
<evidence type="ECO:0000256" key="7">
    <source>
        <dbReference type="SAM" id="MobiDB-lite"/>
    </source>
</evidence>
<protein>
    <recommendedName>
        <fullName evidence="12">Recombining binding protein suppressor of hairless-like</fullName>
    </recommendedName>
</protein>
<sequence>MGEYLSADSDDSNDFDREQDAELAPAANHFTFGPLASSSEESSECDSACKMTCVSETLNDEDEKAGLIKYCVALYNALCKKKKRKITKRYSPQSNYSSPHDDGTLYVGASMAGYGDYGRYSDMLMAWGGGQPVDLSSPQARFYEGGNQEPNALLDSVAGSPGTSAAPQRSPYLRLQPPRAQLLQIPMVSTTAAVTVACGESQLSRHAMNHYLRERGDMVLVILHAKVAQKSWGNKKWFICPPPCVYLLGDGWQRRRDQLLRAGESEEGAQLRAFISIDNSGHEIQQLDFGDKNYSTTRTLFISGSDKRNQFMLYVNLFYGNGEPVGAFQSKRIMVISQQSTKKHLLNNADLCIASGTWVTLFNRQSLSTVSMRFLHVDGGNFYASSSQWGAFSIHLLDDKAELRHGYIHYGSIVKLVCSVTGMTLPPLIIRKVDNQNVFLDADEPVLQLQKCAFYMKDTERMYLCVSQKNIIQFQATPCCKDVKRDLIDGGASWTIVSTDKAEYRFFKGAGPTRGPVTPVPVVNSLHLNGGGDVTMLEITGENFTANLRVWLGNVEVETIYRSAECLLCALPDNSTFREGWQGMCSSTQMPISLVRSDGVIYATELTFTYTPEPGPVPETSQVSGPSPSPAPVH</sequence>
<dbReference type="Pfam" id="PF09271">
    <property type="entry name" value="LAG1-DNAbind"/>
    <property type="match status" value="1"/>
</dbReference>
<comment type="subcellular location">
    <subcellularLocation>
        <location evidence="1">Nucleus</location>
    </subcellularLocation>
</comment>
<organism evidence="10 11">
    <name type="scientific">Rhipicephalus microplus</name>
    <name type="common">Cattle tick</name>
    <name type="synonym">Boophilus microplus</name>
    <dbReference type="NCBI Taxonomy" id="6941"/>
    <lineage>
        <taxon>Eukaryota</taxon>
        <taxon>Metazoa</taxon>
        <taxon>Ecdysozoa</taxon>
        <taxon>Arthropoda</taxon>
        <taxon>Chelicerata</taxon>
        <taxon>Arachnida</taxon>
        <taxon>Acari</taxon>
        <taxon>Parasitiformes</taxon>
        <taxon>Ixodida</taxon>
        <taxon>Ixodoidea</taxon>
        <taxon>Ixodidae</taxon>
        <taxon>Rhipicephalinae</taxon>
        <taxon>Rhipicephalus</taxon>
        <taxon>Boophilus</taxon>
    </lineage>
</organism>
<evidence type="ECO:0000313" key="11">
    <source>
        <dbReference type="Proteomes" id="UP000821866"/>
    </source>
</evidence>
<dbReference type="VEuPathDB" id="VectorBase:LOC119185539"/>
<dbReference type="InterPro" id="IPR038007">
    <property type="entry name" value="RBP-Jkappa_IPT"/>
</dbReference>
<dbReference type="InterPro" id="IPR037095">
    <property type="entry name" value="RBP-J/Cbf11_DNA-bd_sf"/>
</dbReference>
<dbReference type="FunFam" id="2.60.40.1450:FF:000001">
    <property type="entry name" value="Recombining binding protein suppressor of hairless"/>
    <property type="match status" value="1"/>
</dbReference>
<reference evidence="10" key="2">
    <citation type="submission" date="2021-09" db="EMBL/GenBank/DDBJ databases">
        <authorList>
            <person name="Jia N."/>
            <person name="Wang J."/>
            <person name="Shi W."/>
            <person name="Du L."/>
            <person name="Sun Y."/>
            <person name="Zhan W."/>
            <person name="Jiang J."/>
            <person name="Wang Q."/>
            <person name="Zhang B."/>
            <person name="Ji P."/>
            <person name="Sakyi L.B."/>
            <person name="Cui X."/>
            <person name="Yuan T."/>
            <person name="Jiang B."/>
            <person name="Yang W."/>
            <person name="Lam T.T.-Y."/>
            <person name="Chang Q."/>
            <person name="Ding S."/>
            <person name="Wang X."/>
            <person name="Zhu J."/>
            <person name="Ruan X."/>
            <person name="Zhao L."/>
            <person name="Wei J."/>
            <person name="Que T."/>
            <person name="Du C."/>
            <person name="Cheng J."/>
            <person name="Dai P."/>
            <person name="Han X."/>
            <person name="Huang E."/>
            <person name="Gao Y."/>
            <person name="Liu J."/>
            <person name="Shao H."/>
            <person name="Ye R."/>
            <person name="Li L."/>
            <person name="Wei W."/>
            <person name="Wang X."/>
            <person name="Wang C."/>
            <person name="Huo Q."/>
            <person name="Li W."/>
            <person name="Guo W."/>
            <person name="Chen H."/>
            <person name="Chen S."/>
            <person name="Zhou L."/>
            <person name="Zhou L."/>
            <person name="Ni X."/>
            <person name="Tian J."/>
            <person name="Zhou Y."/>
            <person name="Sheng Y."/>
            <person name="Liu T."/>
            <person name="Pan Y."/>
            <person name="Xia L."/>
            <person name="Li J."/>
            <person name="Zhao F."/>
            <person name="Cao W."/>
        </authorList>
    </citation>
    <scope>NUCLEOTIDE SEQUENCE</scope>
    <source>
        <strain evidence="10">Rmic-2018</strain>
        <tissue evidence="10">Larvae</tissue>
    </source>
</reference>
<dbReference type="InterPro" id="IPR036358">
    <property type="entry name" value="BTD_sf"/>
</dbReference>
<dbReference type="SUPFAM" id="SSF49417">
    <property type="entry name" value="p53-like transcription factors"/>
    <property type="match status" value="1"/>
</dbReference>
<dbReference type="InterPro" id="IPR008967">
    <property type="entry name" value="p53-like_TF_DNA-bd_sf"/>
</dbReference>
<feature type="domain" description="RBP-J/Cbf11/Cbf12 DNA binding" evidence="8">
    <location>
        <begin position="219"/>
        <end position="350"/>
    </location>
</feature>
<keyword evidence="4" id="KW-0238">DNA-binding</keyword>
<dbReference type="Gene3D" id="2.80.10.50">
    <property type="match status" value="1"/>
</dbReference>
<dbReference type="EMBL" id="JABSTU010004444">
    <property type="protein sequence ID" value="KAH7958168.1"/>
    <property type="molecule type" value="Genomic_DNA"/>
</dbReference>
<keyword evidence="6" id="KW-0539">Nucleus</keyword>
<feature type="region of interest" description="Disordered" evidence="7">
    <location>
        <begin position="1"/>
        <end position="20"/>
    </location>
</feature>
<keyword evidence="3" id="KW-0805">Transcription regulation</keyword>
<dbReference type="FunFam" id="2.80.10.50:FF:000092">
    <property type="entry name" value="recombining binding protein suppressor of hairless"/>
    <property type="match status" value="1"/>
</dbReference>
<name>A0A9J6CZC5_RHIMP</name>
<dbReference type="SMART" id="SM01268">
    <property type="entry name" value="BTD"/>
    <property type="match status" value="1"/>
</dbReference>
<evidence type="ECO:0000259" key="8">
    <source>
        <dbReference type="SMART" id="SM01267"/>
    </source>
</evidence>
<dbReference type="InterPro" id="IPR015350">
    <property type="entry name" value="Beta-trefoil_DNA-bd_dom"/>
</dbReference>
<dbReference type="InterPro" id="IPR040159">
    <property type="entry name" value="CLS_fam"/>
</dbReference>
<dbReference type="InterPro" id="IPR013783">
    <property type="entry name" value="Ig-like_fold"/>
</dbReference>
<gene>
    <name evidence="10" type="ORF">HPB51_027846</name>
</gene>
<feature type="region of interest" description="Disordered" evidence="7">
    <location>
        <begin position="611"/>
        <end position="634"/>
    </location>
</feature>
<dbReference type="Proteomes" id="UP000821866">
    <property type="component" value="Unassembled WGS sequence"/>
</dbReference>
<dbReference type="SUPFAM" id="SSF110217">
    <property type="entry name" value="DNA-binding protein LAG-1 (CSL)"/>
    <property type="match status" value="1"/>
</dbReference>
<dbReference type="SUPFAM" id="SSF81296">
    <property type="entry name" value="E set domains"/>
    <property type="match status" value="1"/>
</dbReference>
<feature type="domain" description="Beta-trefoil DNA-binding" evidence="9">
    <location>
        <begin position="351"/>
        <end position="494"/>
    </location>
</feature>
<evidence type="ECO:0000256" key="3">
    <source>
        <dbReference type="ARBA" id="ARBA00023015"/>
    </source>
</evidence>
<evidence type="ECO:0000256" key="4">
    <source>
        <dbReference type="ARBA" id="ARBA00023125"/>
    </source>
</evidence>
<dbReference type="Pfam" id="PF20144">
    <property type="entry name" value="TIG_SUH"/>
    <property type="match status" value="1"/>
</dbReference>
<evidence type="ECO:0000259" key="9">
    <source>
        <dbReference type="SMART" id="SM01268"/>
    </source>
</evidence>
<comment type="caution">
    <text evidence="10">The sequence shown here is derived from an EMBL/GenBank/DDBJ whole genome shotgun (WGS) entry which is preliminary data.</text>
</comment>
<reference evidence="10" key="1">
    <citation type="journal article" date="2020" name="Cell">
        <title>Large-Scale Comparative Analyses of Tick Genomes Elucidate Their Genetic Diversity and Vector Capacities.</title>
        <authorList>
            <consortium name="Tick Genome and Microbiome Consortium (TIGMIC)"/>
            <person name="Jia N."/>
            <person name="Wang J."/>
            <person name="Shi W."/>
            <person name="Du L."/>
            <person name="Sun Y."/>
            <person name="Zhan W."/>
            <person name="Jiang J.F."/>
            <person name="Wang Q."/>
            <person name="Zhang B."/>
            <person name="Ji P."/>
            <person name="Bell-Sakyi L."/>
            <person name="Cui X.M."/>
            <person name="Yuan T.T."/>
            <person name="Jiang B.G."/>
            <person name="Yang W.F."/>
            <person name="Lam T.T."/>
            <person name="Chang Q.C."/>
            <person name="Ding S.J."/>
            <person name="Wang X.J."/>
            <person name="Zhu J.G."/>
            <person name="Ruan X.D."/>
            <person name="Zhao L."/>
            <person name="Wei J.T."/>
            <person name="Ye R.Z."/>
            <person name="Que T.C."/>
            <person name="Du C.H."/>
            <person name="Zhou Y.H."/>
            <person name="Cheng J.X."/>
            <person name="Dai P.F."/>
            <person name="Guo W.B."/>
            <person name="Han X.H."/>
            <person name="Huang E.J."/>
            <person name="Li L.F."/>
            <person name="Wei W."/>
            <person name="Gao Y.C."/>
            <person name="Liu J.Z."/>
            <person name="Shao H.Z."/>
            <person name="Wang X."/>
            <person name="Wang C.C."/>
            <person name="Yang T.C."/>
            <person name="Huo Q.B."/>
            <person name="Li W."/>
            <person name="Chen H.Y."/>
            <person name="Chen S.E."/>
            <person name="Zhou L.G."/>
            <person name="Ni X.B."/>
            <person name="Tian J.H."/>
            <person name="Sheng Y."/>
            <person name="Liu T."/>
            <person name="Pan Y.S."/>
            <person name="Xia L.Y."/>
            <person name="Li J."/>
            <person name="Zhao F."/>
            <person name="Cao W.C."/>
        </authorList>
    </citation>
    <scope>NUCLEOTIDE SEQUENCE</scope>
    <source>
        <strain evidence="10">Rmic-2018</strain>
    </source>
</reference>